<keyword evidence="4" id="KW-1185">Reference proteome</keyword>
<feature type="domain" description="DUF5941" evidence="2">
    <location>
        <begin position="231"/>
        <end position="371"/>
    </location>
</feature>
<feature type="transmembrane region" description="Helical" evidence="1">
    <location>
        <begin position="77"/>
        <end position="98"/>
    </location>
</feature>
<organism evidence="3 4">
    <name type="scientific">Trebonia kvetii</name>
    <dbReference type="NCBI Taxonomy" id="2480626"/>
    <lineage>
        <taxon>Bacteria</taxon>
        <taxon>Bacillati</taxon>
        <taxon>Actinomycetota</taxon>
        <taxon>Actinomycetes</taxon>
        <taxon>Streptosporangiales</taxon>
        <taxon>Treboniaceae</taxon>
        <taxon>Trebonia</taxon>
    </lineage>
</organism>
<reference evidence="3 4" key="1">
    <citation type="submission" date="2018-11" db="EMBL/GenBank/DDBJ databases">
        <title>Trebonia kvetii gen.nov., sp.nov., a novel acidophilic actinobacterium, and proposal of the new actinobacterial family Treboniaceae fam. nov.</title>
        <authorList>
            <person name="Rapoport D."/>
            <person name="Sagova-Mareckova M."/>
            <person name="Sedlacek I."/>
            <person name="Provaznik J."/>
            <person name="Kralova S."/>
            <person name="Pavlinic D."/>
            <person name="Benes V."/>
            <person name="Kopecky J."/>
        </authorList>
    </citation>
    <scope>NUCLEOTIDE SEQUENCE [LARGE SCALE GENOMIC DNA]</scope>
    <source>
        <strain evidence="3 4">15Tr583</strain>
    </source>
</reference>
<dbReference type="EMBL" id="RPFW01000012">
    <property type="protein sequence ID" value="TVY99692.1"/>
    <property type="molecule type" value="Genomic_DNA"/>
</dbReference>
<name>A0A6P2BNK7_9ACTN</name>
<dbReference type="AlphaFoldDB" id="A0A6P2BNK7"/>
<keyword evidence="1" id="KW-0812">Transmembrane</keyword>
<sequence>MNGHLSARQSAALSRLSPLTLSQISVGFAMIAAVWLTVASVHGEVIALVAAIAVVVCGHAGRVLAGRRPATVVEWGLIGCGMLAELIIYVAIAASVSLHMAGSQPGLAATVLRGTFVASLGGPGADGVWQLAIMAAIITPLLPMVDLCVHGPSLPGSRLRVFGPPGDVRLPVVCAADLLFGARAAFLAVFVLGLAALAATVIDGNRQARDRGELRGYRGDGRISVWIGGWVGGRVPPLAPLVVGLLVTGVLTALGLRNQPGILLLTPVEAMLLAAFASWHPHDGRSDWVVPPLLHAAEYVFLAEIGFACRVYPPLTFAVVSAVGLRHLDLGYRVRGGLAAGIDRRALGWEGRMIVVGIAAAVGIAPVAYGALAFYMWWRVLRDWLVGWSARHPAVNR</sequence>
<feature type="transmembrane region" description="Helical" evidence="1">
    <location>
        <begin position="170"/>
        <end position="202"/>
    </location>
</feature>
<keyword evidence="1" id="KW-1133">Transmembrane helix</keyword>
<dbReference type="OrthoDB" id="3436331at2"/>
<protein>
    <recommendedName>
        <fullName evidence="2">DUF5941 domain-containing protein</fullName>
    </recommendedName>
</protein>
<feature type="transmembrane region" description="Helical" evidence="1">
    <location>
        <begin position="354"/>
        <end position="378"/>
    </location>
</feature>
<dbReference type="InterPro" id="IPR045985">
    <property type="entry name" value="DUF5941"/>
</dbReference>
<evidence type="ECO:0000259" key="2">
    <source>
        <dbReference type="Pfam" id="PF19365"/>
    </source>
</evidence>
<proteinExistence type="predicted"/>
<accession>A0A6P2BNK7</accession>
<evidence type="ECO:0000313" key="3">
    <source>
        <dbReference type="EMBL" id="TVY99692.1"/>
    </source>
</evidence>
<dbReference type="Proteomes" id="UP000460272">
    <property type="component" value="Unassembled WGS sequence"/>
</dbReference>
<dbReference type="Pfam" id="PF19365">
    <property type="entry name" value="DUF5941"/>
    <property type="match status" value="1"/>
</dbReference>
<comment type="caution">
    <text evidence="3">The sequence shown here is derived from an EMBL/GenBank/DDBJ whole genome shotgun (WGS) entry which is preliminary data.</text>
</comment>
<gene>
    <name evidence="3" type="ORF">EAS64_41305</name>
</gene>
<feature type="transmembrane region" description="Helical" evidence="1">
    <location>
        <begin position="21"/>
        <end position="39"/>
    </location>
</feature>
<feature type="transmembrane region" description="Helical" evidence="1">
    <location>
        <begin position="45"/>
        <end position="65"/>
    </location>
</feature>
<dbReference type="RefSeq" id="WP_145862177.1">
    <property type="nucleotide sequence ID" value="NZ_RPFW01000012.1"/>
</dbReference>
<evidence type="ECO:0000256" key="1">
    <source>
        <dbReference type="SAM" id="Phobius"/>
    </source>
</evidence>
<evidence type="ECO:0000313" key="4">
    <source>
        <dbReference type="Proteomes" id="UP000460272"/>
    </source>
</evidence>
<keyword evidence="1" id="KW-0472">Membrane</keyword>